<feature type="compositionally biased region" description="Gly residues" evidence="3">
    <location>
        <begin position="847"/>
        <end position="861"/>
    </location>
</feature>
<dbReference type="GO" id="GO:0005886">
    <property type="term" value="C:plasma membrane"/>
    <property type="evidence" value="ECO:0007669"/>
    <property type="project" value="TreeGrafter"/>
</dbReference>
<dbReference type="PANTHER" id="PTHR23113">
    <property type="entry name" value="GUANINE NUCLEOTIDE EXCHANGE FACTOR"/>
    <property type="match status" value="1"/>
</dbReference>
<dbReference type="InterPro" id="IPR036964">
    <property type="entry name" value="RASGEF_cat_dom_sf"/>
</dbReference>
<dbReference type="EMBL" id="JAKWFO010000001">
    <property type="protein sequence ID" value="KAI9639522.1"/>
    <property type="molecule type" value="Genomic_DNA"/>
</dbReference>
<dbReference type="InterPro" id="IPR008937">
    <property type="entry name" value="Ras-like_GEF"/>
</dbReference>
<evidence type="ECO:0000259" key="4">
    <source>
        <dbReference type="PROSITE" id="PS50009"/>
    </source>
</evidence>
<dbReference type="PROSITE" id="PS50212">
    <property type="entry name" value="RASGEF_NTER"/>
    <property type="match status" value="1"/>
</dbReference>
<dbReference type="GeneID" id="77730002"/>
<proteinExistence type="predicted"/>
<accession>A0AA38LX46</accession>
<evidence type="ECO:0000256" key="3">
    <source>
        <dbReference type="SAM" id="MobiDB-lite"/>
    </source>
</evidence>
<feature type="compositionally biased region" description="Polar residues" evidence="3">
    <location>
        <begin position="103"/>
        <end position="132"/>
    </location>
</feature>
<evidence type="ECO:0000259" key="5">
    <source>
        <dbReference type="PROSITE" id="PS50212"/>
    </source>
</evidence>
<evidence type="ECO:0000256" key="1">
    <source>
        <dbReference type="ARBA" id="ARBA00022658"/>
    </source>
</evidence>
<feature type="compositionally biased region" description="Basic and acidic residues" evidence="3">
    <location>
        <begin position="235"/>
        <end position="254"/>
    </location>
</feature>
<dbReference type="AlphaFoldDB" id="A0AA38LX46"/>
<dbReference type="RefSeq" id="XP_052949299.1">
    <property type="nucleotide sequence ID" value="XM_053090797.1"/>
</dbReference>
<dbReference type="GO" id="GO:0007265">
    <property type="term" value="P:Ras protein signal transduction"/>
    <property type="evidence" value="ECO:0007669"/>
    <property type="project" value="TreeGrafter"/>
</dbReference>
<keyword evidence="1 2" id="KW-0344">Guanine-nucleotide releasing factor</keyword>
<dbReference type="SUPFAM" id="SSF52540">
    <property type="entry name" value="P-loop containing nucleoside triphosphate hydrolases"/>
    <property type="match status" value="1"/>
</dbReference>
<sequence length="1163" mass="126897">MLILRQMYHLPTTPPAQPQAQAQAGPSRLPKAVDHTSPRRSTSLTHRQRQKMPAAISVLGAGTHLPPEHLYPSLAPSHGRPSPRPHPNGPTSAPRLNGGTPGQYAQPSPTIRRASSNDGRSRAYTTPSSRSPVKSGESPEAALLQHVREKMSSQDQEAMSRVRTMMAAQAERAGAGAGAGAGRDPLSPTGDRFPRVSPEGALLDRRGKGVAGMRRDSPEREREQGEGFPFGPGRDGAERDAERTPRPPDRRERSPAQNGAPFRIAVIGQPGVGKSTAIRRGTRAWGGVSEPTQMILSDGGKISSCRSSVESGTRLKEAHEIEFLEMDLSLLDTSPDSPTAWPDGVNGVSGVILCYDATQSSTLEGITQALSRLSTDNLPMIIMACKSDPGAKLEVEAAYGNSLGEAYNVGLIEVTEVTEEGKSKMRNGMRWLLYKLEQRSRMASRDLSQLNLRKKTFSTATAAASRQQSAEYIKPLPPDTGDVGDTGDAADMNQHSPNLTESEYQSSAGGHDRVLWGHQRNGSAAEAVTPSQRSSGGSLGWIVAAPIVIEGDGGVEGYEDKGQEGEAQEEVGEAEIQAGSVDLIKVESNGSRDQPDQLWLSVRDLYRKVFSSMVTKENEQLVSSFFLTYRRFSTPLDFMREFQIRFEEVAAATLAKDLKMIVLQRWVDHIQISASLTGALVDWACEYPGDITPEPVQAVYREILASTLRHRFLSHLAAEMVAIESELYDVDDIDTSWSYDSLPHRLRSQSHSSASASAPACTANTSPSQLVIDGRMLNELDNTPTSARPRPHSRPASMESARVASSSAPSLVGSNISMTSEEIKRTSLTRLHQQRSGSESRLYVNGNGNGNGDGSSNGSGSGSIPPPMPLPPSNGMNDYGFARWSTSWNTFMRYDPKLFAGDLTKLQWRLFSVIRPRDVFRHDFGGEKQGSVGEAIEFFNHMSRWVSTMILANPKPKHRARTLERFILITHHLRRLNNYDSLYAVLSGMRETSIHRLSATHALVNTLSPGYKELGEYVELMDPRGGYAAYGRAIREDTARSAPAIPLMTVMLGQINRLQSVRPVDRREDGCVQWDKFTKFGQILEVITQCQERGAVVPGEPSPYFQALLDNTRVIDSEDALFERSRLLEPPNGVPVLMQGGGGVMKKLANLGMGGAFDGRAEM</sequence>
<comment type="caution">
    <text evidence="6">The sequence shown here is derived from an EMBL/GenBank/DDBJ whole genome shotgun (WGS) entry which is preliminary data.</text>
</comment>
<evidence type="ECO:0000313" key="6">
    <source>
        <dbReference type="EMBL" id="KAI9639522.1"/>
    </source>
</evidence>
<dbReference type="SUPFAM" id="SSF48366">
    <property type="entry name" value="Ras GEF"/>
    <property type="match status" value="1"/>
</dbReference>
<name>A0AA38LX46_9TREE</name>
<feature type="domain" description="N-terminal Ras-GEF" evidence="5">
    <location>
        <begin position="593"/>
        <end position="728"/>
    </location>
</feature>
<dbReference type="PANTHER" id="PTHR23113:SF348">
    <property type="entry name" value="GUANYL-NUCLEOTIDE EXCHANGE FACTOR RASGEF, PUTATIVE (AFU_ORTHOLOGUE AFUA_1G04700)-RELATED"/>
    <property type="match status" value="1"/>
</dbReference>
<feature type="region of interest" description="Disordered" evidence="3">
    <location>
        <begin position="461"/>
        <end position="515"/>
    </location>
</feature>
<feature type="compositionally biased region" description="Polar residues" evidence="3">
    <location>
        <begin position="803"/>
        <end position="839"/>
    </location>
</feature>
<dbReference type="InterPro" id="IPR001895">
    <property type="entry name" value="RASGEF_cat_dom"/>
</dbReference>
<dbReference type="PROSITE" id="PS50009">
    <property type="entry name" value="RASGEF_CAT"/>
    <property type="match status" value="1"/>
</dbReference>
<feature type="region of interest" description="Disordered" evidence="3">
    <location>
        <begin position="8"/>
        <end position="138"/>
    </location>
</feature>
<keyword evidence="7" id="KW-1185">Reference proteome</keyword>
<feature type="compositionally biased region" description="Low complexity" evidence="3">
    <location>
        <begin position="461"/>
        <end position="470"/>
    </location>
</feature>
<organism evidence="6 7">
    <name type="scientific">Dioszegia hungarica</name>
    <dbReference type="NCBI Taxonomy" id="4972"/>
    <lineage>
        <taxon>Eukaryota</taxon>
        <taxon>Fungi</taxon>
        <taxon>Dikarya</taxon>
        <taxon>Basidiomycota</taxon>
        <taxon>Agaricomycotina</taxon>
        <taxon>Tremellomycetes</taxon>
        <taxon>Tremellales</taxon>
        <taxon>Bulleribasidiaceae</taxon>
        <taxon>Dioszegia</taxon>
    </lineage>
</organism>
<dbReference type="Gene3D" id="1.10.840.10">
    <property type="entry name" value="Ras guanine-nucleotide exchange factors catalytic domain"/>
    <property type="match status" value="1"/>
</dbReference>
<protein>
    <submittedName>
        <fullName evidence="6">Ras guanine nucleotide exchange factor domain-containing protein</fullName>
    </submittedName>
</protein>
<dbReference type="Gene3D" id="3.40.50.300">
    <property type="entry name" value="P-loop containing nucleotide triphosphate hydrolases"/>
    <property type="match status" value="1"/>
</dbReference>
<dbReference type="Proteomes" id="UP001164286">
    <property type="component" value="Unassembled WGS sequence"/>
</dbReference>
<feature type="compositionally biased region" description="Polar residues" evidence="3">
    <location>
        <begin position="493"/>
        <end position="508"/>
    </location>
</feature>
<feature type="compositionally biased region" description="Basic and acidic residues" evidence="3">
    <location>
        <begin position="202"/>
        <end position="225"/>
    </location>
</feature>
<feature type="compositionally biased region" description="Low complexity" evidence="3">
    <location>
        <begin position="479"/>
        <end position="491"/>
    </location>
</feature>
<reference evidence="6" key="1">
    <citation type="journal article" date="2022" name="G3 (Bethesda)">
        <title>High quality genome of the basidiomycete yeast Dioszegia hungarica PDD-24b-2 isolated from cloud water.</title>
        <authorList>
            <person name="Jarrige D."/>
            <person name="Haridas S."/>
            <person name="Bleykasten-Grosshans C."/>
            <person name="Joly M."/>
            <person name="Nadalig T."/>
            <person name="Sancelme M."/>
            <person name="Vuilleumier S."/>
            <person name="Grigoriev I.V."/>
            <person name="Amato P."/>
            <person name="Bringel F."/>
        </authorList>
    </citation>
    <scope>NUCLEOTIDE SEQUENCE</scope>
    <source>
        <strain evidence="6">PDD-24b-2</strain>
    </source>
</reference>
<dbReference type="CDD" id="cd00882">
    <property type="entry name" value="Ras_like_GTPase"/>
    <property type="match status" value="1"/>
</dbReference>
<dbReference type="InterPro" id="IPR000651">
    <property type="entry name" value="Ras-like_Gua-exchang_fac_N"/>
</dbReference>
<gene>
    <name evidence="6" type="ORF">MKK02DRAFT_39830</name>
</gene>
<dbReference type="GO" id="GO:0005085">
    <property type="term" value="F:guanyl-nucleotide exchange factor activity"/>
    <property type="evidence" value="ECO:0007669"/>
    <property type="project" value="UniProtKB-KW"/>
</dbReference>
<evidence type="ECO:0000313" key="7">
    <source>
        <dbReference type="Proteomes" id="UP001164286"/>
    </source>
</evidence>
<dbReference type="Pfam" id="PF00617">
    <property type="entry name" value="RasGEF"/>
    <property type="match status" value="1"/>
</dbReference>
<dbReference type="InterPro" id="IPR027417">
    <property type="entry name" value="P-loop_NTPase"/>
</dbReference>
<feature type="region of interest" description="Disordered" evidence="3">
    <location>
        <begin position="170"/>
        <end position="263"/>
    </location>
</feature>
<dbReference type="InterPro" id="IPR023578">
    <property type="entry name" value="Ras_GEF_dom_sf"/>
</dbReference>
<evidence type="ECO:0000256" key="2">
    <source>
        <dbReference type="PROSITE-ProRule" id="PRU00168"/>
    </source>
</evidence>
<feature type="domain" description="Ras-GEF" evidence="4">
    <location>
        <begin position="895"/>
        <end position="1131"/>
    </location>
</feature>
<feature type="region of interest" description="Disordered" evidence="3">
    <location>
        <begin position="780"/>
        <end position="874"/>
    </location>
</feature>
<dbReference type="SMART" id="SM00147">
    <property type="entry name" value="RasGEF"/>
    <property type="match status" value="1"/>
</dbReference>